<comment type="caution">
    <text evidence="5">The sequence shown here is derived from an EMBL/GenBank/DDBJ whole genome shotgun (WGS) entry which is preliminary data.</text>
</comment>
<evidence type="ECO:0000313" key="6">
    <source>
        <dbReference type="Proteomes" id="UP001208570"/>
    </source>
</evidence>
<accession>A0AAD9IY09</accession>
<evidence type="ECO:0000313" key="5">
    <source>
        <dbReference type="EMBL" id="KAK2142380.1"/>
    </source>
</evidence>
<evidence type="ECO:0000256" key="2">
    <source>
        <dbReference type="ARBA" id="ARBA00010627"/>
    </source>
</evidence>
<dbReference type="AlphaFoldDB" id="A0AAD9IY09"/>
<dbReference type="SUPFAM" id="SSF103196">
    <property type="entry name" value="Roadblock/LC7 domain"/>
    <property type="match status" value="1"/>
</dbReference>
<dbReference type="EMBL" id="JAODUP010000963">
    <property type="protein sequence ID" value="KAK2142380.1"/>
    <property type="molecule type" value="Genomic_DNA"/>
</dbReference>
<evidence type="ECO:0000256" key="4">
    <source>
        <dbReference type="ARBA" id="ARBA00032690"/>
    </source>
</evidence>
<keyword evidence="6" id="KW-1185">Reference proteome</keyword>
<dbReference type="GO" id="GO:0005085">
    <property type="term" value="F:guanyl-nucleotide exchange factor activity"/>
    <property type="evidence" value="ECO:0007669"/>
    <property type="project" value="TreeGrafter"/>
</dbReference>
<dbReference type="GO" id="GO:0071986">
    <property type="term" value="C:Ragulator complex"/>
    <property type="evidence" value="ECO:0007669"/>
    <property type="project" value="InterPro"/>
</dbReference>
<dbReference type="PANTHER" id="PTHR33967">
    <property type="entry name" value="RAGULATOR COMPLEX PROTEIN LAMTOR4"/>
    <property type="match status" value="1"/>
</dbReference>
<dbReference type="PANTHER" id="PTHR33967:SF1">
    <property type="entry name" value="RAGULATOR COMPLEX PROTEIN LAMTOR4"/>
    <property type="match status" value="1"/>
</dbReference>
<protein>
    <recommendedName>
        <fullName evidence="4">Late endosomal/lysosomal adaptor and MAPK and MTOR activator 4</fullName>
    </recommendedName>
</protein>
<comment type="similarity">
    <text evidence="2">Belongs to the LAMTOR4 family.</text>
</comment>
<gene>
    <name evidence="5" type="ORF">LSH36_963g00021</name>
</gene>
<dbReference type="Proteomes" id="UP001208570">
    <property type="component" value="Unassembled WGS sequence"/>
</dbReference>
<keyword evidence="3" id="KW-0458">Lysosome</keyword>
<sequence>MMTQGIEQIPDSLGYLMLNEDGAVIASGGQLENGEKIANKLMHLIRIAIKMPTSDERASSFKKITVMWKTFMYVITFSNHRVFICKRQTNSPEPIAV</sequence>
<dbReference type="InterPro" id="IPR034601">
    <property type="entry name" value="LAMTOR4"/>
</dbReference>
<reference evidence="5" key="1">
    <citation type="journal article" date="2023" name="Mol. Biol. Evol.">
        <title>Third-Generation Sequencing Reveals the Adaptive Role of the Epigenome in Three Deep-Sea Polychaetes.</title>
        <authorList>
            <person name="Perez M."/>
            <person name="Aroh O."/>
            <person name="Sun Y."/>
            <person name="Lan Y."/>
            <person name="Juniper S.K."/>
            <person name="Young C.R."/>
            <person name="Angers B."/>
            <person name="Qian P.Y."/>
        </authorList>
    </citation>
    <scope>NUCLEOTIDE SEQUENCE</scope>
    <source>
        <strain evidence="5">P08H-3</strain>
    </source>
</reference>
<evidence type="ECO:0000256" key="3">
    <source>
        <dbReference type="ARBA" id="ARBA00023228"/>
    </source>
</evidence>
<proteinExistence type="inferred from homology"/>
<name>A0AAD9IY09_9ANNE</name>
<organism evidence="5 6">
    <name type="scientific">Paralvinella palmiformis</name>
    <dbReference type="NCBI Taxonomy" id="53620"/>
    <lineage>
        <taxon>Eukaryota</taxon>
        <taxon>Metazoa</taxon>
        <taxon>Spiralia</taxon>
        <taxon>Lophotrochozoa</taxon>
        <taxon>Annelida</taxon>
        <taxon>Polychaeta</taxon>
        <taxon>Sedentaria</taxon>
        <taxon>Canalipalpata</taxon>
        <taxon>Terebellida</taxon>
        <taxon>Terebelliformia</taxon>
        <taxon>Alvinellidae</taxon>
        <taxon>Paralvinella</taxon>
    </lineage>
</organism>
<dbReference type="GO" id="GO:0005764">
    <property type="term" value="C:lysosome"/>
    <property type="evidence" value="ECO:0007669"/>
    <property type="project" value="UniProtKB-SubCell"/>
</dbReference>
<dbReference type="GO" id="GO:0071230">
    <property type="term" value="P:cellular response to amino acid stimulus"/>
    <property type="evidence" value="ECO:0007669"/>
    <property type="project" value="InterPro"/>
</dbReference>
<dbReference type="GO" id="GO:0032008">
    <property type="term" value="P:positive regulation of TOR signaling"/>
    <property type="evidence" value="ECO:0007669"/>
    <property type="project" value="InterPro"/>
</dbReference>
<comment type="subcellular location">
    <subcellularLocation>
        <location evidence="1">Lysosome</location>
    </subcellularLocation>
</comment>
<evidence type="ECO:0000256" key="1">
    <source>
        <dbReference type="ARBA" id="ARBA00004371"/>
    </source>
</evidence>